<reference evidence="1 2" key="1">
    <citation type="submission" date="2023-03" db="EMBL/GenBank/DDBJ databases">
        <title>WGS of Methanotrichaceae archaeon Mx.</title>
        <authorList>
            <person name="Sorokin D.Y."/>
            <person name="Merkel A.Y."/>
        </authorList>
    </citation>
    <scope>NUCLEOTIDE SEQUENCE [LARGE SCALE GENOMIC DNA]</scope>
    <source>
        <strain evidence="1 2">Mx</strain>
    </source>
</reference>
<sequence>MDRAIKAEILADLESQLERAESLATDDLARKIKEIGFRCEICGDCCRGEDNSVAVFPFEIRGIADETGESWLEVAGPPLDGEWDCEGSFHTLEWRLRKTGRDCRYFSDKGCKIYEARPLLCTTYPFYLEDCRLRWSECRGLGGEIGTGDSLILAELLKRRQIVEIREAVKLVKRYDDFERGEPSPYGRCIVHDSAGEHLIGWSEIPGALGRRLRLSRGR</sequence>
<proteinExistence type="predicted"/>
<evidence type="ECO:0000313" key="1">
    <source>
        <dbReference type="EMBL" id="MDF0590452.1"/>
    </source>
</evidence>
<accession>A0ABT5X6Y4</accession>
<name>A0ABT5X6Y4_9EURY</name>
<dbReference type="RefSeq" id="WP_316966202.1">
    <property type="nucleotide sequence ID" value="NZ_JARFPK010000013.1"/>
</dbReference>
<protein>
    <submittedName>
        <fullName evidence="1">YkgJ family cysteine cluster protein</fullName>
    </submittedName>
</protein>
<dbReference type="PANTHER" id="PTHR35866">
    <property type="entry name" value="PUTATIVE-RELATED"/>
    <property type="match status" value="1"/>
</dbReference>
<dbReference type="InterPro" id="IPR005358">
    <property type="entry name" value="Puta_zinc/iron-chelating_dom"/>
</dbReference>
<dbReference type="Proteomes" id="UP001220010">
    <property type="component" value="Unassembled WGS sequence"/>
</dbReference>
<dbReference type="PANTHER" id="PTHR35866:SF2">
    <property type="entry name" value="YKGJ FAMILY CYSTEINE CLUSTER PROTEIN"/>
    <property type="match status" value="1"/>
</dbReference>
<dbReference type="EMBL" id="JARFPK010000013">
    <property type="protein sequence ID" value="MDF0590452.1"/>
    <property type="molecule type" value="Genomic_DNA"/>
</dbReference>
<evidence type="ECO:0000313" key="2">
    <source>
        <dbReference type="Proteomes" id="UP001220010"/>
    </source>
</evidence>
<dbReference type="Pfam" id="PF03692">
    <property type="entry name" value="CxxCxxCC"/>
    <property type="match status" value="1"/>
</dbReference>
<comment type="caution">
    <text evidence="1">The sequence shown here is derived from an EMBL/GenBank/DDBJ whole genome shotgun (WGS) entry which is preliminary data.</text>
</comment>
<organism evidence="1 2">
    <name type="scientific">Candidatus Methanocrinis natronophilus</name>
    <dbReference type="NCBI Taxonomy" id="3033396"/>
    <lineage>
        <taxon>Archaea</taxon>
        <taxon>Methanobacteriati</taxon>
        <taxon>Methanobacteriota</taxon>
        <taxon>Stenosarchaea group</taxon>
        <taxon>Methanomicrobia</taxon>
        <taxon>Methanotrichales</taxon>
        <taxon>Methanotrichaceae</taxon>
        <taxon>Methanocrinis</taxon>
    </lineage>
</organism>
<keyword evidence="2" id="KW-1185">Reference proteome</keyword>
<gene>
    <name evidence="1" type="ORF">P0O15_04590</name>
</gene>